<reference evidence="1" key="2">
    <citation type="submission" date="2022-03" db="EMBL/GenBank/DDBJ databases">
        <title>Draft title - Genomic analysis of global carrot germplasm unveils the trajectory of domestication and the origin of high carotenoid orange carrot.</title>
        <authorList>
            <person name="Iorizzo M."/>
            <person name="Ellison S."/>
            <person name="Senalik D."/>
            <person name="Macko-Podgorni A."/>
            <person name="Grzebelus D."/>
            <person name="Bostan H."/>
            <person name="Rolling W."/>
            <person name="Curaba J."/>
            <person name="Simon P."/>
        </authorList>
    </citation>
    <scope>NUCLEOTIDE SEQUENCE</scope>
    <source>
        <tissue evidence="1">Leaf</tissue>
    </source>
</reference>
<proteinExistence type="predicted"/>
<evidence type="ECO:0000313" key="2">
    <source>
        <dbReference type="Proteomes" id="UP000077755"/>
    </source>
</evidence>
<gene>
    <name evidence="1" type="ORF">DCAR_0728195</name>
</gene>
<name>A0AAF0XKM1_DAUCS</name>
<dbReference type="AlphaFoldDB" id="A0AAF0XKM1"/>
<evidence type="ECO:0000313" key="1">
    <source>
        <dbReference type="EMBL" id="WOH08747.1"/>
    </source>
</evidence>
<dbReference type="Proteomes" id="UP000077755">
    <property type="component" value="Chromosome 7"/>
</dbReference>
<dbReference type="EMBL" id="CP093349">
    <property type="protein sequence ID" value="WOH08747.1"/>
    <property type="molecule type" value="Genomic_DNA"/>
</dbReference>
<dbReference type="KEGG" id="dcr:108203299"/>
<reference evidence="1" key="1">
    <citation type="journal article" date="2016" name="Nat. Genet.">
        <title>A high-quality carrot genome assembly provides new insights into carotenoid accumulation and asterid genome evolution.</title>
        <authorList>
            <person name="Iorizzo M."/>
            <person name="Ellison S."/>
            <person name="Senalik D."/>
            <person name="Zeng P."/>
            <person name="Satapoomin P."/>
            <person name="Huang J."/>
            <person name="Bowman M."/>
            <person name="Iovene M."/>
            <person name="Sanseverino W."/>
            <person name="Cavagnaro P."/>
            <person name="Yildiz M."/>
            <person name="Macko-Podgorni A."/>
            <person name="Moranska E."/>
            <person name="Grzebelus E."/>
            <person name="Grzebelus D."/>
            <person name="Ashrafi H."/>
            <person name="Zheng Z."/>
            <person name="Cheng S."/>
            <person name="Spooner D."/>
            <person name="Van Deynze A."/>
            <person name="Simon P."/>
        </authorList>
    </citation>
    <scope>NUCLEOTIDE SEQUENCE</scope>
    <source>
        <tissue evidence="1">Leaf</tissue>
    </source>
</reference>
<accession>A0AAF0XKM1</accession>
<sequence length="187" mass="21421">MTRNDEARIFTCKDDLLKGKLFQVSVSQSTNDVDCSCKFYNRYGSLETPSNCDKTERTKLKRTRAWFEFQSCLDLVSEDEEKLDMVRLLLRDIDSKLQKVAESDDVRGQETRVDSFIGPVPLNEEGIRNPNISRNKGCGSRIKSSREISIQSKGQRTCRVCNKTEGHNARTCPTLKDEVKTYQDSFC</sequence>
<keyword evidence="2" id="KW-1185">Reference proteome</keyword>
<organism evidence="1 2">
    <name type="scientific">Daucus carota subsp. sativus</name>
    <name type="common">Carrot</name>
    <dbReference type="NCBI Taxonomy" id="79200"/>
    <lineage>
        <taxon>Eukaryota</taxon>
        <taxon>Viridiplantae</taxon>
        <taxon>Streptophyta</taxon>
        <taxon>Embryophyta</taxon>
        <taxon>Tracheophyta</taxon>
        <taxon>Spermatophyta</taxon>
        <taxon>Magnoliopsida</taxon>
        <taxon>eudicotyledons</taxon>
        <taxon>Gunneridae</taxon>
        <taxon>Pentapetalae</taxon>
        <taxon>asterids</taxon>
        <taxon>campanulids</taxon>
        <taxon>Apiales</taxon>
        <taxon>Apiaceae</taxon>
        <taxon>Apioideae</taxon>
        <taxon>Scandiceae</taxon>
        <taxon>Daucinae</taxon>
        <taxon>Daucus</taxon>
        <taxon>Daucus sect. Daucus</taxon>
    </lineage>
</organism>
<protein>
    <submittedName>
        <fullName evidence="1">Uncharacterized protein</fullName>
    </submittedName>
</protein>